<dbReference type="EMBL" id="CP037423">
    <property type="protein sequence ID" value="QDV46766.1"/>
    <property type="molecule type" value="Genomic_DNA"/>
</dbReference>
<sequence length="131" mass="14684">MPFVLGRADSAFDFDALVQRLREAFPQTTTISDDYYADRVSREKAIARQQGMPVDCAPIRSTQQAALKHGTQRHLSIAISDETTLDTRIDKMGILAVGGQDTVKCRNEIQKLLDILTTFPLQIEASWDDDK</sequence>
<dbReference type="Proteomes" id="UP000319004">
    <property type="component" value="Chromosome"/>
</dbReference>
<evidence type="ECO:0000313" key="2">
    <source>
        <dbReference type="Proteomes" id="UP000319004"/>
    </source>
</evidence>
<protein>
    <submittedName>
        <fullName evidence="1">Uncharacterized protein</fullName>
    </submittedName>
</protein>
<keyword evidence="2" id="KW-1185">Reference proteome</keyword>
<dbReference type="RefSeq" id="WP_145390916.1">
    <property type="nucleotide sequence ID" value="NZ_CP037423.1"/>
</dbReference>
<gene>
    <name evidence="1" type="ORF">Enr13x_66750</name>
</gene>
<name>A0A518I100_9BACT</name>
<proteinExistence type="predicted"/>
<accession>A0A518I100</accession>
<organism evidence="1 2">
    <name type="scientific">Stieleria neptunia</name>
    <dbReference type="NCBI Taxonomy" id="2527979"/>
    <lineage>
        <taxon>Bacteria</taxon>
        <taxon>Pseudomonadati</taxon>
        <taxon>Planctomycetota</taxon>
        <taxon>Planctomycetia</taxon>
        <taxon>Pirellulales</taxon>
        <taxon>Pirellulaceae</taxon>
        <taxon>Stieleria</taxon>
    </lineage>
</organism>
<reference evidence="1 2" key="1">
    <citation type="submission" date="2019-03" db="EMBL/GenBank/DDBJ databases">
        <title>Deep-cultivation of Planctomycetes and their phenomic and genomic characterization uncovers novel biology.</title>
        <authorList>
            <person name="Wiegand S."/>
            <person name="Jogler M."/>
            <person name="Boedeker C."/>
            <person name="Pinto D."/>
            <person name="Vollmers J."/>
            <person name="Rivas-Marin E."/>
            <person name="Kohn T."/>
            <person name="Peeters S.H."/>
            <person name="Heuer A."/>
            <person name="Rast P."/>
            <person name="Oberbeckmann S."/>
            <person name="Bunk B."/>
            <person name="Jeske O."/>
            <person name="Meyerdierks A."/>
            <person name="Storesund J.E."/>
            <person name="Kallscheuer N."/>
            <person name="Luecker S."/>
            <person name="Lage O.M."/>
            <person name="Pohl T."/>
            <person name="Merkel B.J."/>
            <person name="Hornburger P."/>
            <person name="Mueller R.-W."/>
            <person name="Bruemmer F."/>
            <person name="Labrenz M."/>
            <person name="Spormann A.M."/>
            <person name="Op den Camp H."/>
            <person name="Overmann J."/>
            <person name="Amann R."/>
            <person name="Jetten M.S.M."/>
            <person name="Mascher T."/>
            <person name="Medema M.H."/>
            <person name="Devos D.P."/>
            <person name="Kaster A.-K."/>
            <person name="Ovreas L."/>
            <person name="Rohde M."/>
            <person name="Galperin M.Y."/>
            <person name="Jogler C."/>
        </authorList>
    </citation>
    <scope>NUCLEOTIDE SEQUENCE [LARGE SCALE GENOMIC DNA]</scope>
    <source>
        <strain evidence="1 2">Enr13</strain>
    </source>
</reference>
<dbReference type="OrthoDB" id="270785at2"/>
<dbReference type="AlphaFoldDB" id="A0A518I100"/>
<evidence type="ECO:0000313" key="1">
    <source>
        <dbReference type="EMBL" id="QDV46766.1"/>
    </source>
</evidence>
<dbReference type="KEGG" id="snep:Enr13x_66750"/>